<dbReference type="EMBL" id="BMZN01000001">
    <property type="protein sequence ID" value="GHC36448.1"/>
    <property type="molecule type" value="Genomic_DNA"/>
</dbReference>
<dbReference type="InterPro" id="IPR036390">
    <property type="entry name" value="WH_DNA-bd_sf"/>
</dbReference>
<evidence type="ECO:0000256" key="2">
    <source>
        <dbReference type="ARBA" id="ARBA00023015"/>
    </source>
</evidence>
<dbReference type="InterPro" id="IPR036388">
    <property type="entry name" value="WH-like_DNA-bd_sf"/>
</dbReference>
<keyword evidence="2" id="KW-0805">Transcription regulation</keyword>
<name>A0A8H9M3N6_9BURK</name>
<dbReference type="PANTHER" id="PTHR30126">
    <property type="entry name" value="HTH-TYPE TRANSCRIPTIONAL REGULATOR"/>
    <property type="match status" value="1"/>
</dbReference>
<dbReference type="InterPro" id="IPR005119">
    <property type="entry name" value="LysR_subst-bd"/>
</dbReference>
<gene>
    <name evidence="6" type="ORF">GCM10010096_02110</name>
</gene>
<dbReference type="FunFam" id="1.10.10.10:FF:000001">
    <property type="entry name" value="LysR family transcriptional regulator"/>
    <property type="match status" value="1"/>
</dbReference>
<dbReference type="PRINTS" id="PR00039">
    <property type="entry name" value="HTHLYSR"/>
</dbReference>
<evidence type="ECO:0000256" key="3">
    <source>
        <dbReference type="ARBA" id="ARBA00023125"/>
    </source>
</evidence>
<keyword evidence="7" id="KW-1185">Reference proteome</keyword>
<dbReference type="Gene3D" id="3.40.190.290">
    <property type="match status" value="1"/>
</dbReference>
<evidence type="ECO:0000313" key="7">
    <source>
        <dbReference type="Proteomes" id="UP000608923"/>
    </source>
</evidence>
<evidence type="ECO:0000313" key="6">
    <source>
        <dbReference type="EMBL" id="GHC36448.1"/>
    </source>
</evidence>
<accession>A0A8H9M3N6</accession>
<proteinExistence type="inferred from homology"/>
<evidence type="ECO:0000256" key="1">
    <source>
        <dbReference type="ARBA" id="ARBA00009437"/>
    </source>
</evidence>
<dbReference type="Pfam" id="PF03466">
    <property type="entry name" value="LysR_substrate"/>
    <property type="match status" value="1"/>
</dbReference>
<protein>
    <submittedName>
        <fullName evidence="6">Transcription regulator LysR family protein</fullName>
    </submittedName>
</protein>
<dbReference type="Pfam" id="PF00126">
    <property type="entry name" value="HTH_1"/>
    <property type="match status" value="1"/>
</dbReference>
<evidence type="ECO:0000256" key="4">
    <source>
        <dbReference type="ARBA" id="ARBA00023163"/>
    </source>
</evidence>
<dbReference type="Gene3D" id="1.10.10.10">
    <property type="entry name" value="Winged helix-like DNA-binding domain superfamily/Winged helix DNA-binding domain"/>
    <property type="match status" value="1"/>
</dbReference>
<dbReference type="InterPro" id="IPR000847">
    <property type="entry name" value="LysR_HTH_N"/>
</dbReference>
<comment type="similarity">
    <text evidence="1">Belongs to the LysR transcriptional regulatory family.</text>
</comment>
<comment type="caution">
    <text evidence="6">The sequence shown here is derived from an EMBL/GenBank/DDBJ whole genome shotgun (WGS) entry which is preliminary data.</text>
</comment>
<sequence>MHDFRPIENLDRSLRCFLRIAQLGSVSKAADDLGQSQSSLSKQLTALEQSLGQALFIRTGRGVSVNDAGQLLLQAIEPAYSRIDTAVHAVRQDQGVSQGTVRLATVHTLSYYFMSDVAAAFMSAHPGVNLSLLGRSSPEVVALVESGKADIGFVYDSAVDCGGLSSHTLFDDQMCRISAQQDKAPNADLSSQPLRLIGFPPHYALRRMIHSSGLSPEFVAEAETIDAMLRLVASGLGDCILPSRIPDNLLHEHKLYKYPIEQPILQRRVVAILRADRDPLALTSRLLECALRIAQGLPETSRQ</sequence>
<dbReference type="SUPFAM" id="SSF53850">
    <property type="entry name" value="Periplasmic binding protein-like II"/>
    <property type="match status" value="1"/>
</dbReference>
<dbReference type="PROSITE" id="PS50931">
    <property type="entry name" value="HTH_LYSR"/>
    <property type="match status" value="1"/>
</dbReference>
<dbReference type="GO" id="GO:0003700">
    <property type="term" value="F:DNA-binding transcription factor activity"/>
    <property type="evidence" value="ECO:0007669"/>
    <property type="project" value="InterPro"/>
</dbReference>
<dbReference type="CDD" id="cd05466">
    <property type="entry name" value="PBP2_LTTR_substrate"/>
    <property type="match status" value="1"/>
</dbReference>
<keyword evidence="4" id="KW-0804">Transcription</keyword>
<dbReference type="Proteomes" id="UP000608923">
    <property type="component" value="Unassembled WGS sequence"/>
</dbReference>
<reference evidence="7" key="1">
    <citation type="journal article" date="2019" name="Int. J. Syst. Evol. Microbiol.">
        <title>The Global Catalogue of Microorganisms (GCM) 10K type strain sequencing project: providing services to taxonomists for standard genome sequencing and annotation.</title>
        <authorList>
            <consortium name="The Broad Institute Genomics Platform"/>
            <consortium name="The Broad Institute Genome Sequencing Center for Infectious Disease"/>
            <person name="Wu L."/>
            <person name="Ma J."/>
        </authorList>
    </citation>
    <scope>NUCLEOTIDE SEQUENCE [LARGE SCALE GENOMIC DNA]</scope>
    <source>
        <strain evidence="7">KCTC 42083</strain>
    </source>
</reference>
<feature type="domain" description="HTH lysR-type" evidence="5">
    <location>
        <begin position="12"/>
        <end position="66"/>
    </location>
</feature>
<keyword evidence="3" id="KW-0238">DNA-binding</keyword>
<dbReference type="GO" id="GO:0000976">
    <property type="term" value="F:transcription cis-regulatory region binding"/>
    <property type="evidence" value="ECO:0007669"/>
    <property type="project" value="TreeGrafter"/>
</dbReference>
<dbReference type="SUPFAM" id="SSF46785">
    <property type="entry name" value="Winged helix' DNA-binding domain"/>
    <property type="match status" value="1"/>
</dbReference>
<dbReference type="PANTHER" id="PTHR30126:SF40">
    <property type="entry name" value="HTH-TYPE TRANSCRIPTIONAL REGULATOR GLTR"/>
    <property type="match status" value="1"/>
</dbReference>
<evidence type="ECO:0000259" key="5">
    <source>
        <dbReference type="PROSITE" id="PS50931"/>
    </source>
</evidence>
<dbReference type="RefSeq" id="WP_189390652.1">
    <property type="nucleotide sequence ID" value="NZ_BMZN01000001.1"/>
</dbReference>
<dbReference type="AlphaFoldDB" id="A0A8H9M3N6"/>
<organism evidence="6 7">
    <name type="scientific">Alcaligenes pakistanensis</name>
    <dbReference type="NCBI Taxonomy" id="1482717"/>
    <lineage>
        <taxon>Bacteria</taxon>
        <taxon>Pseudomonadati</taxon>
        <taxon>Pseudomonadota</taxon>
        <taxon>Betaproteobacteria</taxon>
        <taxon>Burkholderiales</taxon>
        <taxon>Alcaligenaceae</taxon>
        <taxon>Alcaligenes</taxon>
    </lineage>
</organism>